<feature type="compositionally biased region" description="Pro residues" evidence="1">
    <location>
        <begin position="163"/>
        <end position="175"/>
    </location>
</feature>
<feature type="region of interest" description="Disordered" evidence="1">
    <location>
        <begin position="113"/>
        <end position="187"/>
    </location>
</feature>
<keyword evidence="3" id="KW-1185">Reference proteome</keyword>
<dbReference type="EMBL" id="JBBCAQ010000033">
    <property type="protein sequence ID" value="KAK7582423.1"/>
    <property type="molecule type" value="Genomic_DNA"/>
</dbReference>
<comment type="caution">
    <text evidence="2">The sequence shown here is derived from an EMBL/GenBank/DDBJ whole genome shotgun (WGS) entry which is preliminary data.</text>
</comment>
<sequence>MGASYQQSFYEDAKKACNHDSTTNATNWQKKTSIAKADYNPTQFHYFCMYSGIVLNFNFEYKATLLKRSDVSCSIPISRNEIDHASVEQNCGFCLHNSSLRLRTVTWSQPSPLGPLPRCPAPTSQSHLLPDAGSPSPPSLQQSPLTQRLDDLSRPPVSEPRKPSPPLLKEPPPPVLAAGRRRWSASP</sequence>
<accession>A0AAN9TE37</accession>
<organism evidence="2 3">
    <name type="scientific">Parthenolecanium corni</name>
    <dbReference type="NCBI Taxonomy" id="536013"/>
    <lineage>
        <taxon>Eukaryota</taxon>
        <taxon>Metazoa</taxon>
        <taxon>Ecdysozoa</taxon>
        <taxon>Arthropoda</taxon>
        <taxon>Hexapoda</taxon>
        <taxon>Insecta</taxon>
        <taxon>Pterygota</taxon>
        <taxon>Neoptera</taxon>
        <taxon>Paraneoptera</taxon>
        <taxon>Hemiptera</taxon>
        <taxon>Sternorrhyncha</taxon>
        <taxon>Coccoidea</taxon>
        <taxon>Coccidae</taxon>
        <taxon>Parthenolecanium</taxon>
    </lineage>
</organism>
<protein>
    <submittedName>
        <fullName evidence="2">Uncharacterized protein</fullName>
    </submittedName>
</protein>
<dbReference type="AlphaFoldDB" id="A0AAN9TE37"/>
<dbReference type="Proteomes" id="UP001367676">
    <property type="component" value="Unassembled WGS sequence"/>
</dbReference>
<evidence type="ECO:0000256" key="1">
    <source>
        <dbReference type="SAM" id="MobiDB-lite"/>
    </source>
</evidence>
<reference evidence="2 3" key="1">
    <citation type="submission" date="2024-03" db="EMBL/GenBank/DDBJ databases">
        <title>Adaptation during the transition from Ophiocordyceps entomopathogen to insect associate is accompanied by gene loss and intensified selection.</title>
        <authorList>
            <person name="Ward C.M."/>
            <person name="Onetto C.A."/>
            <person name="Borneman A.R."/>
        </authorList>
    </citation>
    <scope>NUCLEOTIDE SEQUENCE [LARGE SCALE GENOMIC DNA]</scope>
    <source>
        <strain evidence="2">AWRI1</strain>
        <tissue evidence="2">Single Adult Female</tissue>
    </source>
</reference>
<name>A0AAN9TE37_9HEMI</name>
<proteinExistence type="predicted"/>
<gene>
    <name evidence="2" type="ORF">V9T40_013868</name>
</gene>
<evidence type="ECO:0000313" key="3">
    <source>
        <dbReference type="Proteomes" id="UP001367676"/>
    </source>
</evidence>
<evidence type="ECO:0000313" key="2">
    <source>
        <dbReference type="EMBL" id="KAK7582423.1"/>
    </source>
</evidence>